<feature type="domain" description="RecA family profile 2" evidence="14">
    <location>
        <begin position="212"/>
        <end position="285"/>
    </location>
</feature>
<dbReference type="PANTHER" id="PTHR45900">
    <property type="entry name" value="RECA"/>
    <property type="match status" value="1"/>
</dbReference>
<dbReference type="EMBL" id="QZEW01000117">
    <property type="protein sequence ID" value="RJL05205.1"/>
    <property type="molecule type" value="Genomic_DNA"/>
</dbReference>
<evidence type="ECO:0000259" key="14">
    <source>
        <dbReference type="PROSITE" id="PS50163"/>
    </source>
</evidence>
<dbReference type="GO" id="GO:0005829">
    <property type="term" value="C:cytosol"/>
    <property type="evidence" value="ECO:0007669"/>
    <property type="project" value="TreeGrafter"/>
</dbReference>
<dbReference type="FunFam" id="3.40.50.300:FF:000087">
    <property type="entry name" value="Recombinase RecA"/>
    <property type="match status" value="1"/>
</dbReference>
<dbReference type="GO" id="GO:0140664">
    <property type="term" value="F:ATP-dependent DNA damage sensor activity"/>
    <property type="evidence" value="ECO:0007669"/>
    <property type="project" value="InterPro"/>
</dbReference>
<evidence type="ECO:0000256" key="4">
    <source>
        <dbReference type="ARBA" id="ARBA00022763"/>
    </source>
</evidence>
<evidence type="ECO:0000259" key="13">
    <source>
        <dbReference type="PROSITE" id="PS50162"/>
    </source>
</evidence>
<dbReference type="Pfam" id="PF21096">
    <property type="entry name" value="RecA_C"/>
    <property type="match status" value="1"/>
</dbReference>
<proteinExistence type="inferred from homology"/>
<evidence type="ECO:0000256" key="3">
    <source>
        <dbReference type="ARBA" id="ARBA00022741"/>
    </source>
</evidence>
<protein>
    <recommendedName>
        <fullName evidence="2 10">Protein RecA</fullName>
    </recommendedName>
    <alternativeName>
        <fullName evidence="10 11">Recombinase A</fullName>
    </alternativeName>
</protein>
<evidence type="ECO:0000313" key="15">
    <source>
        <dbReference type="EMBL" id="RJL05205.1"/>
    </source>
</evidence>
<gene>
    <name evidence="10 15" type="primary">recA</name>
    <name evidence="15" type="ORF">D3P05_20005</name>
</gene>
<accession>A0A418ZXG1</accession>
<evidence type="ECO:0000256" key="11">
    <source>
        <dbReference type="RuleBase" id="RU000526"/>
    </source>
</evidence>
<evidence type="ECO:0000256" key="6">
    <source>
        <dbReference type="ARBA" id="ARBA00023125"/>
    </source>
</evidence>
<evidence type="ECO:0000256" key="10">
    <source>
        <dbReference type="HAMAP-Rule" id="MF_00268"/>
    </source>
</evidence>
<dbReference type="CDD" id="cd00983">
    <property type="entry name" value="RecA"/>
    <property type="match status" value="1"/>
</dbReference>
<keyword evidence="8 10" id="KW-0234">DNA repair</keyword>
<dbReference type="InterPro" id="IPR020584">
    <property type="entry name" value="DNA_recomb/repair_RecA_CS"/>
</dbReference>
<dbReference type="InterPro" id="IPR003593">
    <property type="entry name" value="AAA+_ATPase"/>
</dbReference>
<dbReference type="Proteomes" id="UP000283587">
    <property type="component" value="Unassembled WGS sequence"/>
</dbReference>
<dbReference type="PROSITE" id="PS50163">
    <property type="entry name" value="RECA_3"/>
    <property type="match status" value="1"/>
</dbReference>
<organism evidence="15 16">
    <name type="scientific">Paracoccus siganidrum</name>
    <dbReference type="NCBI Taxonomy" id="1276757"/>
    <lineage>
        <taxon>Bacteria</taxon>
        <taxon>Pseudomonadati</taxon>
        <taxon>Pseudomonadota</taxon>
        <taxon>Alphaproteobacteria</taxon>
        <taxon>Rhodobacterales</taxon>
        <taxon>Paracoccaceae</taxon>
        <taxon>Paracoccus</taxon>
    </lineage>
</organism>
<comment type="similarity">
    <text evidence="1 10 12">Belongs to the RecA family.</text>
</comment>
<name>A0A418ZXG1_9RHOB</name>
<dbReference type="InterPro" id="IPR020587">
    <property type="entry name" value="RecA_monomer-monomer_interface"/>
</dbReference>
<dbReference type="GO" id="GO:0005524">
    <property type="term" value="F:ATP binding"/>
    <property type="evidence" value="ECO:0007669"/>
    <property type="project" value="UniProtKB-UniRule"/>
</dbReference>
<evidence type="ECO:0000256" key="9">
    <source>
        <dbReference type="ARBA" id="ARBA00023236"/>
    </source>
</evidence>
<keyword evidence="3 10" id="KW-0547">Nucleotide-binding</keyword>
<keyword evidence="7 10" id="KW-0233">DNA recombination</keyword>
<dbReference type="InterPro" id="IPR049428">
    <property type="entry name" value="RecA-like_N"/>
</dbReference>
<dbReference type="GO" id="GO:0006281">
    <property type="term" value="P:DNA repair"/>
    <property type="evidence" value="ECO:0007669"/>
    <property type="project" value="UniProtKB-UniRule"/>
</dbReference>
<dbReference type="GO" id="GO:0003684">
    <property type="term" value="F:damaged DNA binding"/>
    <property type="evidence" value="ECO:0007669"/>
    <property type="project" value="UniProtKB-UniRule"/>
</dbReference>
<dbReference type="SUPFAM" id="SSF54752">
    <property type="entry name" value="RecA protein, C-terminal domain"/>
    <property type="match status" value="1"/>
</dbReference>
<keyword evidence="5 10" id="KW-0067">ATP-binding</keyword>
<dbReference type="GO" id="GO:0009432">
    <property type="term" value="P:SOS response"/>
    <property type="evidence" value="ECO:0007669"/>
    <property type="project" value="UniProtKB-UniRule"/>
</dbReference>
<evidence type="ECO:0000256" key="7">
    <source>
        <dbReference type="ARBA" id="ARBA00023172"/>
    </source>
</evidence>
<comment type="caution">
    <text evidence="15">The sequence shown here is derived from an EMBL/GenBank/DDBJ whole genome shotgun (WGS) entry which is preliminary data.</text>
</comment>
<dbReference type="PANTHER" id="PTHR45900:SF1">
    <property type="entry name" value="MITOCHONDRIAL DNA REPAIR PROTEIN RECA HOMOLOG-RELATED"/>
    <property type="match status" value="1"/>
</dbReference>
<dbReference type="HAMAP" id="MF_00268">
    <property type="entry name" value="RecA"/>
    <property type="match status" value="1"/>
</dbReference>
<keyword evidence="16" id="KW-1185">Reference proteome</keyword>
<dbReference type="InterPro" id="IPR013765">
    <property type="entry name" value="DNA_recomb/repair_RecA"/>
</dbReference>
<keyword evidence="6 10" id="KW-0238">DNA-binding</keyword>
<dbReference type="SUPFAM" id="SSF52540">
    <property type="entry name" value="P-loop containing nucleoside triphosphate hydrolases"/>
    <property type="match status" value="1"/>
</dbReference>
<dbReference type="PROSITE" id="PS00321">
    <property type="entry name" value="RECA_1"/>
    <property type="match status" value="1"/>
</dbReference>
<dbReference type="InterPro" id="IPR023400">
    <property type="entry name" value="RecA_C_sf"/>
</dbReference>
<comment type="subcellular location">
    <subcellularLocation>
        <location evidence="10">Cytoplasm</location>
    </subcellularLocation>
</comment>
<dbReference type="Gene3D" id="3.40.50.300">
    <property type="entry name" value="P-loop containing nucleotide triphosphate hydrolases"/>
    <property type="match status" value="1"/>
</dbReference>
<dbReference type="PROSITE" id="PS50162">
    <property type="entry name" value="RECA_2"/>
    <property type="match status" value="1"/>
</dbReference>
<dbReference type="OrthoDB" id="9776733at2"/>
<evidence type="ECO:0000256" key="1">
    <source>
        <dbReference type="ARBA" id="ARBA00009391"/>
    </source>
</evidence>
<keyword evidence="4 10" id="KW-0227">DNA damage</keyword>
<dbReference type="GO" id="GO:0006310">
    <property type="term" value="P:DNA recombination"/>
    <property type="evidence" value="ECO:0007669"/>
    <property type="project" value="UniProtKB-UniRule"/>
</dbReference>
<sequence length="355" mass="38322">MAQASIFDMDNKRSADKQKALDSALAQIERQFGKGSIMKLGADNPVAEIEATSTGSLGLDIALGIGGLPKGRIIEIFGPESSGKTTLTLHVVAEEQKKGGVCAFVDAEHALDPQYARKLGVNLDELLISQPDTGEQALEIVDTLVRSGAVNLVVVDSVAALTPKSEIEGDMGDMQMGSQARLMSQAMRKLTASIGRSNCMVIFINQIRMKIGVMFGNPETTTGGNALKFYASVRLDIRRTGSIKDRDEVIGNSTRVKVVKNKVAPPFRQVEFDIMYGEGISKVGELIDLGVKAGVVEKSGAWYSHGDQRIGQGRENAKQYLRDNPDVAYEIEDKIRASHGLDFGSDDSDEVLSEE</sequence>
<dbReference type="PRINTS" id="PR00142">
    <property type="entry name" value="RECA"/>
</dbReference>
<evidence type="ECO:0000313" key="16">
    <source>
        <dbReference type="Proteomes" id="UP000283587"/>
    </source>
</evidence>
<dbReference type="Pfam" id="PF00154">
    <property type="entry name" value="RecA_N"/>
    <property type="match status" value="1"/>
</dbReference>
<dbReference type="SMART" id="SM00382">
    <property type="entry name" value="AAA"/>
    <property type="match status" value="1"/>
</dbReference>
<dbReference type="InterPro" id="IPR020588">
    <property type="entry name" value="RecA_ATP-bd"/>
</dbReference>
<dbReference type="NCBIfam" id="TIGR02012">
    <property type="entry name" value="tigrfam_recA"/>
    <property type="match status" value="1"/>
</dbReference>
<dbReference type="InterPro" id="IPR027417">
    <property type="entry name" value="P-loop_NTPase"/>
</dbReference>
<comment type="function">
    <text evidence="10">Can catalyze the hydrolysis of ATP in the presence of single-stranded DNA, the ATP-dependent uptake of single-stranded DNA by duplex DNA, and the ATP-dependent hybridization of homologous single-stranded DNAs. It interacts with LexA causing its activation and leading to its autocatalytic cleavage.</text>
</comment>
<evidence type="ECO:0000256" key="5">
    <source>
        <dbReference type="ARBA" id="ARBA00022840"/>
    </source>
</evidence>
<reference evidence="16" key="1">
    <citation type="submission" date="2018-09" db="EMBL/GenBank/DDBJ databases">
        <title>Paracoccus onubensis nov. sp. a moderate halophilic bacterium isolated from Gruta de las Maravillas (Aracena, Spain).</title>
        <authorList>
            <person name="Jurado V."/>
            <person name="Gutierrez-Patricio S."/>
            <person name="Gonzalez-Pimentel J.L."/>
            <person name="Miller A.Z."/>
            <person name="Laiz L."/>
            <person name="Saiz-Jimenez C."/>
        </authorList>
    </citation>
    <scope>NUCLEOTIDE SEQUENCE [LARGE SCALE GENOMIC DNA]</scope>
    <source>
        <strain evidence="16">DSM 26381</strain>
    </source>
</reference>
<dbReference type="GO" id="GO:0003697">
    <property type="term" value="F:single-stranded DNA binding"/>
    <property type="evidence" value="ECO:0007669"/>
    <property type="project" value="UniProtKB-UniRule"/>
</dbReference>
<dbReference type="AlphaFoldDB" id="A0A418ZXG1"/>
<dbReference type="InterPro" id="IPR049261">
    <property type="entry name" value="RecA-like_C"/>
</dbReference>
<feature type="domain" description="RecA family profile 1" evidence="13">
    <location>
        <begin position="48"/>
        <end position="207"/>
    </location>
</feature>
<feature type="binding site" evidence="10">
    <location>
        <begin position="78"/>
        <end position="85"/>
    </location>
    <ligand>
        <name>ATP</name>
        <dbReference type="ChEBI" id="CHEBI:30616"/>
    </ligand>
</feature>
<evidence type="ECO:0000256" key="8">
    <source>
        <dbReference type="ARBA" id="ARBA00023204"/>
    </source>
</evidence>
<keyword evidence="9 10" id="KW-0742">SOS response</keyword>
<evidence type="ECO:0000256" key="12">
    <source>
        <dbReference type="RuleBase" id="RU004527"/>
    </source>
</evidence>
<evidence type="ECO:0000256" key="2">
    <source>
        <dbReference type="ARBA" id="ARBA00015553"/>
    </source>
</evidence>
<keyword evidence="10" id="KW-0963">Cytoplasm</keyword>
<dbReference type="RefSeq" id="WP_119900546.1">
    <property type="nucleotide sequence ID" value="NZ_QNRC01000031.1"/>
</dbReference>